<dbReference type="SUPFAM" id="SSF51569">
    <property type="entry name" value="Aldolase"/>
    <property type="match status" value="1"/>
</dbReference>
<dbReference type="AlphaFoldDB" id="A0A427URA6"/>
<dbReference type="InterPro" id="IPR013785">
    <property type="entry name" value="Aldolase_TIM"/>
</dbReference>
<dbReference type="SMART" id="SM01130">
    <property type="entry name" value="DHDPS"/>
    <property type="match status" value="1"/>
</dbReference>
<dbReference type="CDD" id="cd00408">
    <property type="entry name" value="DHDPS-like"/>
    <property type="match status" value="1"/>
</dbReference>
<organism evidence="3 4">
    <name type="scientific">Atlantibacter subterraneus</name>
    <dbReference type="NCBI Taxonomy" id="255519"/>
    <lineage>
        <taxon>Bacteria</taxon>
        <taxon>Pseudomonadati</taxon>
        <taxon>Pseudomonadota</taxon>
        <taxon>Gammaproteobacteria</taxon>
        <taxon>Enterobacterales</taxon>
        <taxon>Enterobacteriaceae</taxon>
        <taxon>Atlantibacter</taxon>
    </lineage>
</organism>
<dbReference type="Proteomes" id="UP000275331">
    <property type="component" value="Unassembled WGS sequence"/>
</dbReference>
<evidence type="ECO:0000313" key="4">
    <source>
        <dbReference type="Proteomes" id="UP000275331"/>
    </source>
</evidence>
<comment type="caution">
    <text evidence="3">The sequence shown here is derived from an EMBL/GenBank/DDBJ whole genome shotgun (WGS) entry which is preliminary data.</text>
</comment>
<dbReference type="RefSeq" id="WP_125294837.1">
    <property type="nucleotide sequence ID" value="NZ_JAPTZM010000005.1"/>
</dbReference>
<evidence type="ECO:0000256" key="1">
    <source>
        <dbReference type="ARBA" id="ARBA00007592"/>
    </source>
</evidence>
<evidence type="ECO:0000313" key="3">
    <source>
        <dbReference type="EMBL" id="RSE22928.1"/>
    </source>
</evidence>
<dbReference type="GO" id="GO:0008840">
    <property type="term" value="F:4-hydroxy-tetrahydrodipicolinate synthase activity"/>
    <property type="evidence" value="ECO:0007669"/>
    <property type="project" value="TreeGrafter"/>
</dbReference>
<dbReference type="PANTHER" id="PTHR12128:SF66">
    <property type="entry name" value="4-HYDROXY-2-OXOGLUTARATE ALDOLASE, MITOCHONDRIAL"/>
    <property type="match status" value="1"/>
</dbReference>
<protein>
    <submittedName>
        <fullName evidence="3">Dihydrodipicolinate synthase family protein</fullName>
    </submittedName>
</protein>
<name>A0A427URA6_9ENTR</name>
<evidence type="ECO:0000256" key="2">
    <source>
        <dbReference type="ARBA" id="ARBA00023239"/>
    </source>
</evidence>
<dbReference type="EMBL" id="RHXB01000015">
    <property type="protein sequence ID" value="RSE22928.1"/>
    <property type="molecule type" value="Genomic_DNA"/>
</dbReference>
<accession>A0A427URA6</accession>
<dbReference type="InterPro" id="IPR002220">
    <property type="entry name" value="DapA-like"/>
</dbReference>
<proteinExistence type="inferred from homology"/>
<dbReference type="OrthoDB" id="9796205at2"/>
<comment type="similarity">
    <text evidence="1">Belongs to the DapA family.</text>
</comment>
<sequence>MNTTKYTGVWPVMLTPFTRQKEIDWTSLERLIDWYLAAGVHGLFADCQSSEMFFLSDEESRRLVRFIIERVDGRVPVVASGHTANAFHHQSEQLVRMAETGVDGVILISNRLALAGESDELALETLQRLIADVPENVDLGIYECPFPYKRLLSDEIVAWCAQSNRFTFIKDTCCSLPIIERRLALTQGSRLHLANANSQTLLPSLQAGCQAYSGVMANFHPELYVWLYENWRQEPEKAQRLADYLSTAALVENLDYPVCAKAFQQQIGNFSTLTCRVRDSQHYDDTFFPEAIDSMVRLGRDLQKQLHIGA</sequence>
<reference evidence="3 4" key="1">
    <citation type="submission" date="2018-10" db="EMBL/GenBank/DDBJ databases">
        <title>Transmission dynamics of multidrug resistant bacteria on intensive care unit surfaces.</title>
        <authorList>
            <person name="D'Souza A.W."/>
            <person name="Potter R.F."/>
            <person name="Wallace M."/>
            <person name="Shupe A."/>
            <person name="Patel S."/>
            <person name="Sun S."/>
            <person name="Gul D."/>
            <person name="Kwon J.H."/>
            <person name="Andleeb S."/>
            <person name="Burnham C.-A.D."/>
            <person name="Dantas G."/>
        </authorList>
    </citation>
    <scope>NUCLEOTIDE SEQUENCE [LARGE SCALE GENOMIC DNA]</scope>
    <source>
        <strain evidence="3 4">AS_373</strain>
    </source>
</reference>
<dbReference type="Gene3D" id="3.20.20.70">
    <property type="entry name" value="Aldolase class I"/>
    <property type="match status" value="1"/>
</dbReference>
<keyword evidence="2" id="KW-0456">Lyase</keyword>
<gene>
    <name evidence="3" type="ORF">EGT71_19295</name>
</gene>
<dbReference type="PANTHER" id="PTHR12128">
    <property type="entry name" value="DIHYDRODIPICOLINATE SYNTHASE"/>
    <property type="match status" value="1"/>
</dbReference>
<dbReference type="Pfam" id="PF00701">
    <property type="entry name" value="DHDPS"/>
    <property type="match status" value="1"/>
</dbReference>